<evidence type="ECO:0000256" key="3">
    <source>
        <dbReference type="ARBA" id="ARBA00022723"/>
    </source>
</evidence>
<dbReference type="AlphaFoldDB" id="A0A843YTX1"/>
<dbReference type="Proteomes" id="UP000451565">
    <property type="component" value="Unassembled WGS sequence"/>
</dbReference>
<comment type="caution">
    <text evidence="9">The sequence shown here is derived from an EMBL/GenBank/DDBJ whole genome shotgun (WGS) entry which is preliminary data.</text>
</comment>
<dbReference type="GO" id="GO:0051537">
    <property type="term" value="F:2 iron, 2 sulfur cluster binding"/>
    <property type="evidence" value="ECO:0007669"/>
    <property type="project" value="UniProtKB-KW"/>
</dbReference>
<dbReference type="InterPro" id="IPR039261">
    <property type="entry name" value="FNR_nucleotide-bd"/>
</dbReference>
<dbReference type="CDD" id="cd00207">
    <property type="entry name" value="fer2"/>
    <property type="match status" value="1"/>
</dbReference>
<keyword evidence="3" id="KW-0479">Metal-binding</keyword>
<keyword evidence="4" id="KW-0560">Oxidoreductase</keyword>
<organism evidence="9 10">
    <name type="scientific">Glaciimonas soli</name>
    <dbReference type="NCBI Taxonomy" id="2590999"/>
    <lineage>
        <taxon>Bacteria</taxon>
        <taxon>Pseudomonadati</taxon>
        <taxon>Pseudomonadota</taxon>
        <taxon>Betaproteobacteria</taxon>
        <taxon>Burkholderiales</taxon>
        <taxon>Oxalobacteraceae</taxon>
        <taxon>Glaciimonas</taxon>
    </lineage>
</organism>
<evidence type="ECO:0000259" key="8">
    <source>
        <dbReference type="PROSITE" id="PS51384"/>
    </source>
</evidence>
<dbReference type="OrthoDB" id="544091at2"/>
<dbReference type="PROSITE" id="PS51085">
    <property type="entry name" value="2FE2S_FER_2"/>
    <property type="match status" value="1"/>
</dbReference>
<reference evidence="9 10" key="1">
    <citation type="submission" date="2019-10" db="EMBL/GenBank/DDBJ databases">
        <title>Glaciimonas soli sp. nov., a psychrophilic bacterium isolated from the forest soil of a high elevation mountain in Taiwan.</title>
        <authorList>
            <person name="Wang L.-T."/>
            <person name="Shieh W.Y."/>
        </authorList>
    </citation>
    <scope>NUCLEOTIDE SEQUENCE [LARGE SCALE GENOMIC DNA]</scope>
    <source>
        <strain evidence="9 10">GS1</strain>
    </source>
</reference>
<keyword evidence="10" id="KW-1185">Reference proteome</keyword>
<name>A0A843YTX1_9BURK</name>
<dbReference type="PROSITE" id="PS51384">
    <property type="entry name" value="FAD_FR"/>
    <property type="match status" value="1"/>
</dbReference>
<evidence type="ECO:0000256" key="6">
    <source>
        <dbReference type="ARBA" id="ARBA00023014"/>
    </source>
</evidence>
<evidence type="ECO:0000259" key="7">
    <source>
        <dbReference type="PROSITE" id="PS51085"/>
    </source>
</evidence>
<evidence type="ECO:0000313" key="10">
    <source>
        <dbReference type="Proteomes" id="UP000451565"/>
    </source>
</evidence>
<keyword evidence="1" id="KW-0285">Flavoprotein</keyword>
<evidence type="ECO:0000256" key="5">
    <source>
        <dbReference type="ARBA" id="ARBA00023004"/>
    </source>
</evidence>
<dbReference type="EMBL" id="WINI01000001">
    <property type="protein sequence ID" value="MQR00086.1"/>
    <property type="molecule type" value="Genomic_DNA"/>
</dbReference>
<evidence type="ECO:0000256" key="2">
    <source>
        <dbReference type="ARBA" id="ARBA00022714"/>
    </source>
</evidence>
<dbReference type="Gene3D" id="3.10.20.30">
    <property type="match status" value="1"/>
</dbReference>
<dbReference type="Gene3D" id="3.40.50.80">
    <property type="entry name" value="Nucleotide-binding domain of ferredoxin-NADP reductase (FNR) module"/>
    <property type="match status" value="1"/>
</dbReference>
<dbReference type="InterPro" id="IPR050415">
    <property type="entry name" value="MRET"/>
</dbReference>
<protein>
    <submittedName>
        <fullName evidence="9">2Fe-2S iron-sulfur cluster binding domain-containing protein</fullName>
    </submittedName>
</protein>
<dbReference type="Gene3D" id="2.40.30.10">
    <property type="entry name" value="Translation factors"/>
    <property type="match status" value="1"/>
</dbReference>
<dbReference type="SUPFAM" id="SSF52343">
    <property type="entry name" value="Ferredoxin reductase-like, C-terminal NADP-linked domain"/>
    <property type="match status" value="1"/>
</dbReference>
<dbReference type="PANTHER" id="PTHR47354:SF1">
    <property type="entry name" value="CARNITINE MONOOXYGENASE REDUCTASE SUBUNIT"/>
    <property type="match status" value="1"/>
</dbReference>
<gene>
    <name evidence="9" type="ORF">GEV47_05230</name>
</gene>
<feature type="domain" description="2Fe-2S ferredoxin-type" evidence="7">
    <location>
        <begin position="235"/>
        <end position="322"/>
    </location>
</feature>
<sequence>MRTIKARIYAIEFLAEDILGFDLRPIDGEEWPMAIAGSHIDLHLPGGMVRSYSLVNAQGEQHRYVVSVSRDANSRGGSRYLHEILRVGDVLTISEPRNSFALKESAVHSVFIAGGIGITPLWSMVQRLSQIGAPWTIYYSAQSPERAAYVAQLSSLAAEAGGTLHLNFDGGQKDRMLNLQQIVDSIPADADLYCCGPIPMLHAFEAACEGRHPDTVHREYFAAPAPVQMEEGREEEIIIFLSKSDKTVKVGPTTTILDAVLNAGVEVSYSCMSGICRACETNVLDGLPDHRDLVLSDDERACGKTMMICCSRAKTKELTLEL</sequence>
<dbReference type="PANTHER" id="PTHR47354">
    <property type="entry name" value="NADH OXIDOREDUCTASE HCR"/>
    <property type="match status" value="1"/>
</dbReference>
<dbReference type="Pfam" id="PF00111">
    <property type="entry name" value="Fer2"/>
    <property type="match status" value="1"/>
</dbReference>
<keyword evidence="6" id="KW-0411">Iron-sulfur</keyword>
<keyword evidence="5" id="KW-0408">Iron</keyword>
<keyword evidence="2" id="KW-0001">2Fe-2S</keyword>
<dbReference type="InterPro" id="IPR001433">
    <property type="entry name" value="OxRdtase_FAD/NAD-bd"/>
</dbReference>
<dbReference type="InterPro" id="IPR017938">
    <property type="entry name" value="Riboflavin_synthase-like_b-brl"/>
</dbReference>
<dbReference type="SUPFAM" id="SSF63380">
    <property type="entry name" value="Riboflavin synthase domain-like"/>
    <property type="match status" value="1"/>
</dbReference>
<proteinExistence type="predicted"/>
<accession>A0A843YTX1</accession>
<dbReference type="CDD" id="cd06185">
    <property type="entry name" value="PDR_like"/>
    <property type="match status" value="1"/>
</dbReference>
<dbReference type="InterPro" id="IPR017927">
    <property type="entry name" value="FAD-bd_FR_type"/>
</dbReference>
<dbReference type="GO" id="GO:0016491">
    <property type="term" value="F:oxidoreductase activity"/>
    <property type="evidence" value="ECO:0007669"/>
    <property type="project" value="UniProtKB-KW"/>
</dbReference>
<evidence type="ECO:0000256" key="4">
    <source>
        <dbReference type="ARBA" id="ARBA00023002"/>
    </source>
</evidence>
<dbReference type="GO" id="GO:0046872">
    <property type="term" value="F:metal ion binding"/>
    <property type="evidence" value="ECO:0007669"/>
    <property type="project" value="UniProtKB-KW"/>
</dbReference>
<dbReference type="InterPro" id="IPR012675">
    <property type="entry name" value="Beta-grasp_dom_sf"/>
</dbReference>
<dbReference type="Pfam" id="PF00175">
    <property type="entry name" value="NAD_binding_1"/>
    <property type="match status" value="1"/>
</dbReference>
<dbReference type="SUPFAM" id="SSF54292">
    <property type="entry name" value="2Fe-2S ferredoxin-like"/>
    <property type="match status" value="1"/>
</dbReference>
<dbReference type="InterPro" id="IPR036010">
    <property type="entry name" value="2Fe-2S_ferredoxin-like_sf"/>
</dbReference>
<feature type="domain" description="FAD-binding FR-type" evidence="8">
    <location>
        <begin position="1"/>
        <end position="103"/>
    </location>
</feature>
<dbReference type="InterPro" id="IPR001041">
    <property type="entry name" value="2Fe-2S_ferredoxin-type"/>
</dbReference>
<dbReference type="PRINTS" id="PR00409">
    <property type="entry name" value="PHDIOXRDTASE"/>
</dbReference>
<evidence type="ECO:0000313" key="9">
    <source>
        <dbReference type="EMBL" id="MQR00086.1"/>
    </source>
</evidence>
<evidence type="ECO:0000256" key="1">
    <source>
        <dbReference type="ARBA" id="ARBA00022630"/>
    </source>
</evidence>